<feature type="domain" description="Enoyl-CoA hydratase/isomerase" evidence="2">
    <location>
        <begin position="15"/>
        <end position="161"/>
    </location>
</feature>
<dbReference type="CDD" id="cd06558">
    <property type="entry name" value="crotonase-like"/>
    <property type="match status" value="1"/>
</dbReference>
<accession>A0A8S0FCI8</accession>
<protein>
    <recommendedName>
        <fullName evidence="2">Enoyl-CoA hydratase/isomerase domain-containing protein</fullName>
    </recommendedName>
</protein>
<dbReference type="SUPFAM" id="SSF52096">
    <property type="entry name" value="ClpP/crotonase"/>
    <property type="match status" value="1"/>
</dbReference>
<organism evidence="3 4">
    <name type="scientific">Escherichia coli</name>
    <dbReference type="NCBI Taxonomy" id="562"/>
    <lineage>
        <taxon>Bacteria</taxon>
        <taxon>Pseudomonadati</taxon>
        <taxon>Pseudomonadota</taxon>
        <taxon>Gammaproteobacteria</taxon>
        <taxon>Enterobacterales</taxon>
        <taxon>Enterobacteriaceae</taxon>
        <taxon>Escherichia</taxon>
    </lineage>
</organism>
<dbReference type="Proteomes" id="UP000467488">
    <property type="component" value="Chromosome"/>
</dbReference>
<evidence type="ECO:0000259" key="2">
    <source>
        <dbReference type="Pfam" id="PF16113"/>
    </source>
</evidence>
<evidence type="ECO:0000313" key="4">
    <source>
        <dbReference type="Proteomes" id="UP000467488"/>
    </source>
</evidence>
<dbReference type="GO" id="GO:0006635">
    <property type="term" value="P:fatty acid beta-oxidation"/>
    <property type="evidence" value="ECO:0007669"/>
    <property type="project" value="TreeGrafter"/>
</dbReference>
<dbReference type="Pfam" id="PF16113">
    <property type="entry name" value="ECH_2"/>
    <property type="match status" value="1"/>
</dbReference>
<dbReference type="PANTHER" id="PTHR11941">
    <property type="entry name" value="ENOYL-COA HYDRATASE-RELATED"/>
    <property type="match status" value="1"/>
</dbReference>
<dbReference type="GO" id="GO:0003824">
    <property type="term" value="F:catalytic activity"/>
    <property type="evidence" value="ECO:0007669"/>
    <property type="project" value="UniProtKB-ARBA"/>
</dbReference>
<evidence type="ECO:0000313" key="3">
    <source>
        <dbReference type="EMBL" id="BBU78862.1"/>
    </source>
</evidence>
<sequence length="166" mass="18088">MNNGTIDLQRNGFIATLVINRPAKLNALTPEMLEQLLAHCHTLETDSEIRVVLLTSASEKAFCVGADIHRWTSLSALDMWRNWIRRGHQAFDALAQLPQPVIALLHGLAYGGGLELAATADIRICSAEAQMALPENRAGDSAWLVRNAAADGTAWALTGERTGIYR</sequence>
<dbReference type="InterPro" id="IPR029045">
    <property type="entry name" value="ClpP/crotonase-like_dom_sf"/>
</dbReference>
<dbReference type="AlphaFoldDB" id="A0A8S0FCI8"/>
<reference evidence="3 4" key="1">
    <citation type="submission" date="2020-01" db="EMBL/GenBank/DDBJ databases">
        <title>Dynamics of blaIMP-6 dissemination in carbapenem resistant Enterobacteriacea isolated from regional surveillance in Osaka, Japan.</title>
        <authorList>
            <person name="Abe R."/>
            <person name="Akeda Y."/>
            <person name="Sugawara Y."/>
            <person name="Yamamoto N."/>
            <person name="Tomono K."/>
            <person name="Takeuchi D."/>
            <person name="Kawahara R."/>
            <person name="Hamada S."/>
        </authorList>
    </citation>
    <scope>NUCLEOTIDE SEQUENCE [LARGE SCALE GENOMIC DNA]</scope>
    <source>
        <strain evidence="3 4">E300</strain>
    </source>
</reference>
<evidence type="ECO:0000256" key="1">
    <source>
        <dbReference type="ARBA" id="ARBA00005254"/>
    </source>
</evidence>
<gene>
    <name evidence="3" type="ORF">EIMP300_02620</name>
</gene>
<dbReference type="Gene3D" id="3.90.226.10">
    <property type="entry name" value="2-enoyl-CoA Hydratase, Chain A, domain 1"/>
    <property type="match status" value="1"/>
</dbReference>
<name>A0A8S0FCI8_ECOLX</name>
<dbReference type="EMBL" id="AP022360">
    <property type="protein sequence ID" value="BBU78862.1"/>
    <property type="molecule type" value="Genomic_DNA"/>
</dbReference>
<comment type="similarity">
    <text evidence="1">Belongs to the enoyl-CoA hydratase/isomerase family.</text>
</comment>
<dbReference type="InterPro" id="IPR045004">
    <property type="entry name" value="ECH_dom"/>
</dbReference>
<proteinExistence type="inferred from homology"/>
<dbReference type="PANTHER" id="PTHR11941:SF54">
    <property type="entry name" value="ENOYL-COA HYDRATASE, MITOCHONDRIAL"/>
    <property type="match status" value="1"/>
</dbReference>